<comment type="caution">
    <text evidence="5">The sequence shown here is derived from an EMBL/GenBank/DDBJ whole genome shotgun (WGS) entry which is preliminary data.</text>
</comment>
<evidence type="ECO:0000313" key="5">
    <source>
        <dbReference type="EMBL" id="MCF4097944.1"/>
    </source>
</evidence>
<accession>A0ABS9E6V8</accession>
<keyword evidence="5" id="KW-0378">Hydrolase</keyword>
<protein>
    <submittedName>
        <fullName evidence="5">Glycoside hydrolase/phage tail family protein</fullName>
    </submittedName>
</protein>
<dbReference type="Pfam" id="PF13547">
    <property type="entry name" value="GTA_TIM"/>
    <property type="match status" value="1"/>
</dbReference>
<sequence>MATLLLSVGGQALGAALGGPVGATIGRALGAQAGSAIDNQLFGEDAPAPNGAVRLLGSREGTAISRLYGWSRLSGNIIWATELERRTAASSGAKSASNQQDDETYVVNLAVGFCEGEVAHLGRMWADGQLLDTRNLTYRFHKGSADQMPDSLIAAMQGADNCPAYRGLCYIVFENLDIGQFGNRIPQISVELCRPVGDLEQNLRAVCVIPGSTEFGYDPSPRVRLLGYGETKTENAHQQVGKSDWDVSINELSALCPNLKHVALVISWFGDDLRCGECKVAPRVVDHGRNLKDVNWEVTGLDRQSANVVSLSNDGPAYGGTPSDQSIIDAIHDLHSRGIKVTLYPLMMMDIPADNELPDPYGNIYQPPYPWRGRVTVNPTIGRPSSADQTAAAASQISQFMGLCQPADFTVSNGVPLYNGPSEWRYRRYVLQYANLARAAGGVDAMMIGAEMPGLSFVRDGSKSFPFVQALKQLAGDVRQIVGVSCKITYGADWSEYHGYQPADEPGGKYFHLDPLWADPNIDAVGIDNYMPLTDWREHSDHPDGQVSRHEKDLNYLAKNIYGGEGYDWYYASPQDRAAQIRTPITDGVASQDWVWRYKDVKSWWSNPHHNRPNGVIDGTATPWVPESKPIWFTELGCGAVHFGGNQPNAFPDPKSVENKQPYFSEGTTDSAMQRQCLRAHLSRWQNGDEVHNPMSGQYGGPMLDAERIYFWAWDARPYPAFPILTHEWSDGDAYFTGHWLNGRLGGATIDEMAKAITAEAGIDIDVDVTSQLLIEGQLTSANASPREELAGLLTCENYYIDDRAGRLTLTAPRSHQPAQIEAEKLVANKDRAIEITFGDDEDSVRRLDLTFLDHLADYGAATAFYDQNKSEGGRAYLNWPTTLDPSAAANIAKAQWQNGQNAKAKYQFELPPSLAAYSIGDVIEIAGKTDKATVDTTQLAHSQRITTSLPRSAGSKGQAAPVARRGRTPEPSQSAPLIILAQMPNENADELNTKLFAAAYAKPWPGSVRLTDMQGQNVAEIEKPNPIGIVQEDFAPATHFDLWDHAQSLLVRMLEGHLSSATPLAVMQGVNRLWVEKTDGSWEQIGFATAELVAPKTYRLSRLLRGLGKTQFAAQQPSVAGARVLVHSEGKALSVPSEKVRTELGLYAYAGAASAEPIEVAITPSANPLLPLAPVHLRAMRVAGSNDIQISWVRCTRAGGDMWQGQDVPMDTESLSFELRIGQDETTLRTTQITQPTFTYSAATQTADFGGLVHSAWIEVSQISAIWGAGHPKRINFSD</sequence>
<feature type="domain" description="GTA TIM-barrel-like" evidence="2">
    <location>
        <begin position="424"/>
        <end position="723"/>
    </location>
</feature>
<dbReference type="CDD" id="cd19607">
    <property type="entry name" value="GTA_TIM-barrel-like"/>
    <property type="match status" value="1"/>
</dbReference>
<dbReference type="InterPro" id="IPR025195">
    <property type="entry name" value="GTA_TIM_dom"/>
</dbReference>
<evidence type="ECO:0000259" key="4">
    <source>
        <dbReference type="Pfam" id="PF23666"/>
    </source>
</evidence>
<feature type="region of interest" description="Disordered" evidence="1">
    <location>
        <begin position="938"/>
        <end position="973"/>
    </location>
</feature>
<dbReference type="Gene3D" id="3.20.20.80">
    <property type="entry name" value="Glycosidases"/>
    <property type="match status" value="1"/>
</dbReference>
<feature type="compositionally biased region" description="Polar residues" evidence="1">
    <location>
        <begin position="938"/>
        <end position="951"/>
    </location>
</feature>
<dbReference type="Pfam" id="PF13550">
    <property type="entry name" value="Phage-tail_3"/>
    <property type="match status" value="1"/>
</dbReference>
<name>A0ABS9E6V8_9HYPH</name>
<evidence type="ECO:0000259" key="2">
    <source>
        <dbReference type="Pfam" id="PF13547"/>
    </source>
</evidence>
<gene>
    <name evidence="5" type="ORF">L1I42_05520</name>
</gene>
<feature type="domain" description="Tip attachment protein J" evidence="3">
    <location>
        <begin position="784"/>
        <end position="933"/>
    </location>
</feature>
<dbReference type="RefSeq" id="WP_236113486.1">
    <property type="nucleotide sequence ID" value="NZ_JAKGTI010000001.1"/>
</dbReference>
<dbReference type="InterPro" id="IPR056490">
    <property type="entry name" value="Rcc01698_C"/>
</dbReference>
<dbReference type="GO" id="GO:0016787">
    <property type="term" value="F:hydrolase activity"/>
    <property type="evidence" value="ECO:0007669"/>
    <property type="project" value="UniProtKB-KW"/>
</dbReference>
<proteinExistence type="predicted"/>
<evidence type="ECO:0000313" key="6">
    <source>
        <dbReference type="Proteomes" id="UP001201217"/>
    </source>
</evidence>
<dbReference type="Proteomes" id="UP001201217">
    <property type="component" value="Unassembled WGS sequence"/>
</dbReference>
<organism evidence="5 6">
    <name type="scientific">Maritalea mediterranea</name>
    <dbReference type="NCBI Taxonomy" id="2909667"/>
    <lineage>
        <taxon>Bacteria</taxon>
        <taxon>Pseudomonadati</taxon>
        <taxon>Pseudomonadota</taxon>
        <taxon>Alphaproteobacteria</taxon>
        <taxon>Hyphomicrobiales</taxon>
        <taxon>Devosiaceae</taxon>
        <taxon>Maritalea</taxon>
    </lineage>
</organism>
<keyword evidence="6" id="KW-1185">Reference proteome</keyword>
<dbReference type="InterPro" id="IPR032876">
    <property type="entry name" value="J_dom"/>
</dbReference>
<evidence type="ECO:0000259" key="3">
    <source>
        <dbReference type="Pfam" id="PF13550"/>
    </source>
</evidence>
<reference evidence="5 6" key="1">
    <citation type="submission" date="2022-01" db="EMBL/GenBank/DDBJ databases">
        <title>Maritalea mediterranea sp. nov., isolated from marine plastic residues from the Malva-rosa beach (Valencia, Spain).</title>
        <authorList>
            <person name="Vidal-Verdu A."/>
            <person name="Molina-Menor E."/>
            <person name="Pascual J."/>
            <person name="Pereto J."/>
            <person name="Porcar M."/>
        </authorList>
    </citation>
    <scope>NUCLEOTIDE SEQUENCE [LARGE SCALE GENOMIC DNA]</scope>
    <source>
        <strain evidence="5 6">P4.10X</strain>
    </source>
</reference>
<dbReference type="Pfam" id="PF23666">
    <property type="entry name" value="Rcc01698_C"/>
    <property type="match status" value="1"/>
</dbReference>
<evidence type="ECO:0000256" key="1">
    <source>
        <dbReference type="SAM" id="MobiDB-lite"/>
    </source>
</evidence>
<feature type="domain" description="Rcc01698-like C-terminal" evidence="4">
    <location>
        <begin position="1028"/>
        <end position="1125"/>
    </location>
</feature>
<dbReference type="EMBL" id="JAKGTI010000001">
    <property type="protein sequence ID" value="MCF4097944.1"/>
    <property type="molecule type" value="Genomic_DNA"/>
</dbReference>